<accession>A0A9W6LSK7</accession>
<dbReference type="InterPro" id="IPR007159">
    <property type="entry name" value="SpoVT-AbrB_dom"/>
</dbReference>
<evidence type="ECO:0000256" key="1">
    <source>
        <dbReference type="PROSITE-ProRule" id="PRU01076"/>
    </source>
</evidence>
<reference evidence="3" key="1">
    <citation type="journal article" date="2023" name="Int. J. Syst. Evol. Microbiol.">
        <title>Methylocystis iwaonis sp. nov., a type II methane-oxidizing bacterium from surface soil of a rice paddy field in Japan, and emended description of the genus Methylocystis (ex Whittenbury et al. 1970) Bowman et al. 1993.</title>
        <authorList>
            <person name="Kaise H."/>
            <person name="Sawadogo J.B."/>
            <person name="Alam M.S."/>
            <person name="Ueno C."/>
            <person name="Dianou D."/>
            <person name="Shinjo R."/>
            <person name="Asakawa S."/>
        </authorList>
    </citation>
    <scope>NUCLEOTIDE SEQUENCE</scope>
    <source>
        <strain evidence="3">LMG27198</strain>
    </source>
</reference>
<evidence type="ECO:0000259" key="2">
    <source>
        <dbReference type="PROSITE" id="PS51740"/>
    </source>
</evidence>
<name>A0A9W6LSK7_9HYPH</name>
<proteinExistence type="predicted"/>
<evidence type="ECO:0000313" key="3">
    <source>
        <dbReference type="EMBL" id="GLI93546.1"/>
    </source>
</evidence>
<dbReference type="GO" id="GO:0003677">
    <property type="term" value="F:DNA binding"/>
    <property type="evidence" value="ECO:0007669"/>
    <property type="project" value="UniProtKB-UniRule"/>
</dbReference>
<feature type="domain" description="SpoVT-AbrB" evidence="2">
    <location>
        <begin position="5"/>
        <end position="51"/>
    </location>
</feature>
<protein>
    <submittedName>
        <fullName evidence="3">AbrB family transcriptional regulator</fullName>
    </submittedName>
</protein>
<dbReference type="AlphaFoldDB" id="A0A9W6LSK7"/>
<dbReference type="Pfam" id="PF04014">
    <property type="entry name" value="MazE_antitoxin"/>
    <property type="match status" value="1"/>
</dbReference>
<dbReference type="SUPFAM" id="SSF89447">
    <property type="entry name" value="AbrB/MazE/MraZ-like"/>
    <property type="match status" value="1"/>
</dbReference>
<dbReference type="Proteomes" id="UP001144323">
    <property type="component" value="Unassembled WGS sequence"/>
</dbReference>
<evidence type="ECO:0000313" key="4">
    <source>
        <dbReference type="Proteomes" id="UP001144323"/>
    </source>
</evidence>
<dbReference type="NCBIfam" id="TIGR01439">
    <property type="entry name" value="lp_hng_hel_AbrB"/>
    <property type="match status" value="1"/>
</dbReference>
<sequence length="83" mass="8686">MEDGMSRATVTSKGQITLPAEVRRALGLDSGDAITFEPAGEGAFIIRHEVGDIRALKGAVPAPAKPVSLSEMDAAIRARAGRR</sequence>
<dbReference type="PROSITE" id="PS51740">
    <property type="entry name" value="SPOVT_ABRB"/>
    <property type="match status" value="1"/>
</dbReference>
<dbReference type="Gene3D" id="2.10.260.10">
    <property type="match status" value="1"/>
</dbReference>
<gene>
    <name evidence="3" type="ORF">LMG27198_25380</name>
</gene>
<organism evidence="3 4">
    <name type="scientific">Methylocystis echinoides</name>
    <dbReference type="NCBI Taxonomy" id="29468"/>
    <lineage>
        <taxon>Bacteria</taxon>
        <taxon>Pseudomonadati</taxon>
        <taxon>Pseudomonadota</taxon>
        <taxon>Alphaproteobacteria</taxon>
        <taxon>Hyphomicrobiales</taxon>
        <taxon>Methylocystaceae</taxon>
        <taxon>Methylocystis</taxon>
    </lineage>
</organism>
<dbReference type="InterPro" id="IPR037914">
    <property type="entry name" value="SpoVT-AbrB_sf"/>
</dbReference>
<dbReference type="EMBL" id="BSEC01000001">
    <property type="protein sequence ID" value="GLI93546.1"/>
    <property type="molecule type" value="Genomic_DNA"/>
</dbReference>
<comment type="caution">
    <text evidence="3">The sequence shown here is derived from an EMBL/GenBank/DDBJ whole genome shotgun (WGS) entry which is preliminary data.</text>
</comment>
<dbReference type="SMART" id="SM00966">
    <property type="entry name" value="SpoVT_AbrB"/>
    <property type="match status" value="1"/>
</dbReference>
<keyword evidence="4" id="KW-1185">Reference proteome</keyword>
<keyword evidence="1" id="KW-0238">DNA-binding</keyword>